<evidence type="ECO:0000256" key="1">
    <source>
        <dbReference type="ARBA" id="ARBA00008791"/>
    </source>
</evidence>
<dbReference type="InterPro" id="IPR006015">
    <property type="entry name" value="Universal_stress_UspA"/>
</dbReference>
<dbReference type="PANTHER" id="PTHR46268">
    <property type="entry name" value="STRESS RESPONSE PROTEIN NHAX"/>
    <property type="match status" value="1"/>
</dbReference>
<dbReference type="SUPFAM" id="SSF52402">
    <property type="entry name" value="Adenine nucleotide alpha hydrolases-like"/>
    <property type="match status" value="2"/>
</dbReference>
<evidence type="ECO:0000313" key="5">
    <source>
        <dbReference type="Proteomes" id="UP001375743"/>
    </source>
</evidence>
<comment type="caution">
    <text evidence="4">The sequence shown here is derived from an EMBL/GenBank/DDBJ whole genome shotgun (WGS) entry which is preliminary data.</text>
</comment>
<keyword evidence="2" id="KW-0175">Coiled coil</keyword>
<name>A0ABU8XNF8_9PROT</name>
<dbReference type="RefSeq" id="WP_418158424.1">
    <property type="nucleotide sequence ID" value="NZ_JBBLZC010000004.1"/>
</dbReference>
<keyword evidence="5" id="KW-1185">Reference proteome</keyword>
<proteinExistence type="inferred from homology"/>
<protein>
    <submittedName>
        <fullName evidence="4">Universal stress protein</fullName>
    </submittedName>
</protein>
<dbReference type="Pfam" id="PF00582">
    <property type="entry name" value="Usp"/>
    <property type="match status" value="2"/>
</dbReference>
<evidence type="ECO:0000256" key="2">
    <source>
        <dbReference type="SAM" id="Coils"/>
    </source>
</evidence>
<dbReference type="CDD" id="cd00293">
    <property type="entry name" value="USP-like"/>
    <property type="match status" value="2"/>
</dbReference>
<dbReference type="Proteomes" id="UP001375743">
    <property type="component" value="Unassembled WGS sequence"/>
</dbReference>
<dbReference type="Gene3D" id="3.40.50.12370">
    <property type="match status" value="1"/>
</dbReference>
<organism evidence="4 5">
    <name type="scientific">Benzoatithermus flavus</name>
    <dbReference type="NCBI Taxonomy" id="3108223"/>
    <lineage>
        <taxon>Bacteria</taxon>
        <taxon>Pseudomonadati</taxon>
        <taxon>Pseudomonadota</taxon>
        <taxon>Alphaproteobacteria</taxon>
        <taxon>Geminicoccales</taxon>
        <taxon>Geminicoccaceae</taxon>
        <taxon>Benzoatithermus</taxon>
    </lineage>
</organism>
<comment type="similarity">
    <text evidence="1">Belongs to the universal stress protein A family.</text>
</comment>
<dbReference type="InterPro" id="IPR006016">
    <property type="entry name" value="UspA"/>
</dbReference>
<feature type="domain" description="UspA" evidence="3">
    <location>
        <begin position="1"/>
        <end position="116"/>
    </location>
</feature>
<gene>
    <name evidence="4" type="ORF">U1T56_05375</name>
</gene>
<feature type="coiled-coil region" evidence="2">
    <location>
        <begin position="54"/>
        <end position="81"/>
    </location>
</feature>
<reference evidence="4 5" key="1">
    <citation type="submission" date="2024-01" db="EMBL/GenBank/DDBJ databases">
        <title>Multi-omics insights into the function and evolution of sodium benzoate biodegradation pathways in Benzoatithermus flavus gen. nov., sp. nov. from hot spring.</title>
        <authorList>
            <person name="Hu C.-J."/>
            <person name="Li W.-J."/>
        </authorList>
    </citation>
    <scope>NUCLEOTIDE SEQUENCE [LARGE SCALE GENOMIC DNA]</scope>
    <source>
        <strain evidence="4 5">SYSU G07066</strain>
    </source>
</reference>
<accession>A0ABU8XNF8</accession>
<evidence type="ECO:0000259" key="3">
    <source>
        <dbReference type="Pfam" id="PF00582"/>
    </source>
</evidence>
<feature type="domain" description="UspA" evidence="3">
    <location>
        <begin position="155"/>
        <end position="277"/>
    </location>
</feature>
<dbReference type="PRINTS" id="PR01438">
    <property type="entry name" value="UNVRSLSTRESS"/>
</dbReference>
<dbReference type="PANTHER" id="PTHR46268:SF15">
    <property type="entry name" value="UNIVERSAL STRESS PROTEIN HP_0031"/>
    <property type="match status" value="1"/>
</dbReference>
<dbReference type="EMBL" id="JBBLZC010000004">
    <property type="protein sequence ID" value="MEK0082571.1"/>
    <property type="molecule type" value="Genomic_DNA"/>
</dbReference>
<sequence length="279" mass="30237">MFKDLLVHIDRGAAAQHRLEVALTLAERFEAHLTALYLVPEPFVPAIVGMPIPADLLQEQLAQAEREADQVLAAAREAGQRRGIALTTRRETGMLDRLPVMLARQVRHADLVIMGQPDPDVNGVDDALLVEAAFMDSGRPALVIPYIGAHTMPPRRIIVAWDGSREAARAANDALPFLRLAQEVTVLVVDANERRAYLGEQPGADMAAHLARHGVRVEVRQAQSGGLGIGDVILSTASDEGADLLVMGGYGHSRLREMIVGGVTRHLLEHMTVPVLLSH</sequence>
<evidence type="ECO:0000313" key="4">
    <source>
        <dbReference type="EMBL" id="MEK0082571.1"/>
    </source>
</evidence>